<dbReference type="Proteomes" id="UP000190166">
    <property type="component" value="Unassembled WGS sequence"/>
</dbReference>
<gene>
    <name evidence="2" type="ORF">SAMN05660461_5902</name>
</gene>
<keyword evidence="2" id="KW-0808">Transferase</keyword>
<dbReference type="AlphaFoldDB" id="A0A1T5PBH5"/>
<evidence type="ECO:0000313" key="2">
    <source>
        <dbReference type="EMBL" id="SKD10002.1"/>
    </source>
</evidence>
<dbReference type="InterPro" id="IPR014710">
    <property type="entry name" value="RmlC-like_jellyroll"/>
</dbReference>
<dbReference type="PROSITE" id="PS50042">
    <property type="entry name" value="CNMP_BINDING_3"/>
    <property type="match status" value="1"/>
</dbReference>
<proteinExistence type="predicted"/>
<dbReference type="EMBL" id="FUZZ01000006">
    <property type="protein sequence ID" value="SKD10002.1"/>
    <property type="molecule type" value="Genomic_DNA"/>
</dbReference>
<dbReference type="Pfam" id="PF00027">
    <property type="entry name" value="cNMP_binding"/>
    <property type="match status" value="1"/>
</dbReference>
<feature type="domain" description="Cyclic nucleotide-binding" evidence="1">
    <location>
        <begin position="10"/>
        <end position="113"/>
    </location>
</feature>
<dbReference type="InterPro" id="IPR000595">
    <property type="entry name" value="cNMP-bd_dom"/>
</dbReference>
<evidence type="ECO:0000259" key="1">
    <source>
        <dbReference type="PROSITE" id="PS50042"/>
    </source>
</evidence>
<dbReference type="SUPFAM" id="SSF51206">
    <property type="entry name" value="cAMP-binding domain-like"/>
    <property type="match status" value="1"/>
</dbReference>
<dbReference type="GO" id="GO:0016301">
    <property type="term" value="F:kinase activity"/>
    <property type="evidence" value="ECO:0007669"/>
    <property type="project" value="UniProtKB-KW"/>
</dbReference>
<accession>A0A1T5PBH5</accession>
<reference evidence="2 3" key="1">
    <citation type="submission" date="2017-02" db="EMBL/GenBank/DDBJ databases">
        <authorList>
            <person name="Peterson S.W."/>
        </authorList>
    </citation>
    <scope>NUCLEOTIDE SEQUENCE [LARGE SCALE GENOMIC DNA]</scope>
    <source>
        <strain evidence="2 3">DSM 18108</strain>
    </source>
</reference>
<dbReference type="Gene3D" id="2.60.120.10">
    <property type="entry name" value="Jelly Rolls"/>
    <property type="match status" value="1"/>
</dbReference>
<dbReference type="CDD" id="cd00038">
    <property type="entry name" value="CAP_ED"/>
    <property type="match status" value="1"/>
</dbReference>
<keyword evidence="2" id="KW-0418">Kinase</keyword>
<protein>
    <submittedName>
        <fullName evidence="2">cAMP-binding domain of CRP or a regulatory subunit of cAMP-dependent protein kinases</fullName>
    </submittedName>
</protein>
<keyword evidence="3" id="KW-1185">Reference proteome</keyword>
<evidence type="ECO:0000313" key="3">
    <source>
        <dbReference type="Proteomes" id="UP000190166"/>
    </source>
</evidence>
<dbReference type="RefSeq" id="WP_079473169.1">
    <property type="nucleotide sequence ID" value="NZ_FUZZ01000006.1"/>
</dbReference>
<name>A0A1T5PBH5_9BACT</name>
<sequence>MEEFFLKVNNYHKLTPGAESAWAQILKRKEYKKGSFLVKAGDIARNVSFVSRGLFSQYWSDENGNIYIKRFFSEGYFAASTTSLLSKTPSATTIQALENSTVWEYDFGLFKALTQQYQDIAGFYIHYMERHWIIEKEPEEISFRQDTSQDRYEDFIKKYPHLAKRIKKHHIASYLGITPTQVSRIFSAKK</sequence>
<dbReference type="InterPro" id="IPR018490">
    <property type="entry name" value="cNMP-bd_dom_sf"/>
</dbReference>
<organism evidence="2 3">
    <name type="scientific">Chitinophaga ginsengisegetis</name>
    <dbReference type="NCBI Taxonomy" id="393003"/>
    <lineage>
        <taxon>Bacteria</taxon>
        <taxon>Pseudomonadati</taxon>
        <taxon>Bacteroidota</taxon>
        <taxon>Chitinophagia</taxon>
        <taxon>Chitinophagales</taxon>
        <taxon>Chitinophagaceae</taxon>
        <taxon>Chitinophaga</taxon>
    </lineage>
</organism>
<dbReference type="STRING" id="393003.SAMN05660461_5902"/>